<accession>A0A062U0W4</accession>
<dbReference type="STRING" id="1280941.HY2_04095"/>
<reference evidence="1 2" key="1">
    <citation type="submission" date="2013-04" db="EMBL/GenBank/DDBJ databases">
        <title>Hyphomonas sp. T24B3 Genome Sequencing.</title>
        <authorList>
            <person name="Lai Q."/>
            <person name="Shao Z."/>
        </authorList>
    </citation>
    <scope>NUCLEOTIDE SEQUENCE [LARGE SCALE GENOMIC DNA]</scope>
    <source>
        <strain evidence="1 2">T24B3</strain>
    </source>
</reference>
<gene>
    <name evidence="1" type="ORF">HY3_03790</name>
</gene>
<dbReference type="eggNOG" id="ENOG50347M1">
    <property type="taxonomic scope" value="Bacteria"/>
</dbReference>
<comment type="caution">
    <text evidence="1">The sequence shown here is derived from an EMBL/GenBank/DDBJ whole genome shotgun (WGS) entry which is preliminary data.</text>
</comment>
<accession>A0A328JQH6</accession>
<dbReference type="AlphaFoldDB" id="A0A062U0W4"/>
<sequence length="140" mass="15368">MSFREKTAWGMGLILIVAGAWYFSKIVSVSSALGHTSPPDLRFFIGYVTLVVITSIIVNVVLAIMSGQEANAPVDEREKAILDKAGHWSGYVLAVGAFGGLWHFGWLGDGNLLFHIIFGALMLSQIAEYAFQIFLYRRGV</sequence>
<organism evidence="1 2">
    <name type="scientific">Hyphomonas pacifica</name>
    <dbReference type="NCBI Taxonomy" id="1280941"/>
    <lineage>
        <taxon>Bacteria</taxon>
        <taxon>Pseudomonadati</taxon>
        <taxon>Pseudomonadota</taxon>
        <taxon>Alphaproteobacteria</taxon>
        <taxon>Hyphomonadales</taxon>
        <taxon>Hyphomonadaceae</taxon>
        <taxon>Hyphomonas</taxon>
    </lineage>
</organism>
<dbReference type="OrthoDB" id="7619100at2"/>
<evidence type="ECO:0000313" key="1">
    <source>
        <dbReference type="EMBL" id="RAN31706.1"/>
    </source>
</evidence>
<proteinExistence type="predicted"/>
<name>A0A062U0W4_9PROT</name>
<protein>
    <submittedName>
        <fullName evidence="1">Uncharacterized protein</fullName>
    </submittedName>
</protein>
<dbReference type="EMBL" id="AWFB01000045">
    <property type="protein sequence ID" value="RAN31706.1"/>
    <property type="molecule type" value="Genomic_DNA"/>
</dbReference>
<keyword evidence="2" id="KW-1185">Reference proteome</keyword>
<evidence type="ECO:0000313" key="2">
    <source>
        <dbReference type="Proteomes" id="UP000249123"/>
    </source>
</evidence>
<dbReference type="RefSeq" id="WP_051595013.1">
    <property type="nucleotide sequence ID" value="NZ_AWFA01000045.1"/>
</dbReference>
<dbReference type="Proteomes" id="UP000249123">
    <property type="component" value="Unassembled WGS sequence"/>
</dbReference>